<dbReference type="OrthoDB" id="9802264at2"/>
<dbReference type="PANTHER" id="PTHR42781">
    <property type="entry name" value="SPERMIDINE/PUTRESCINE IMPORT ATP-BINDING PROTEIN POTA"/>
    <property type="match status" value="1"/>
</dbReference>
<dbReference type="PROSITE" id="PS50893">
    <property type="entry name" value="ABC_TRANSPORTER_2"/>
    <property type="match status" value="1"/>
</dbReference>
<dbReference type="RefSeq" id="WP_064699522.1">
    <property type="nucleotide sequence ID" value="NZ_BDEO01000007.1"/>
</dbReference>
<keyword evidence="3 5" id="KW-0067">ATP-binding</keyword>
<reference evidence="6" key="1">
    <citation type="submission" date="2016-11" db="EMBL/GenBank/DDBJ databases">
        <authorList>
            <person name="Varghese N."/>
            <person name="Submissions S."/>
        </authorList>
    </citation>
    <scope>NUCLEOTIDE SEQUENCE [LARGE SCALE GENOMIC DNA]</scope>
    <source>
        <strain evidence="6">ALO Sharm</strain>
    </source>
</reference>
<dbReference type="PANTHER" id="PTHR42781:SF4">
    <property type="entry name" value="SPERMIDINE_PUTRESCINE IMPORT ATP-BINDING PROTEIN POTA"/>
    <property type="match status" value="1"/>
</dbReference>
<dbReference type="InterPro" id="IPR050093">
    <property type="entry name" value="ABC_SmlMolc_Importer"/>
</dbReference>
<keyword evidence="1" id="KW-0813">Transport</keyword>
<proteinExistence type="predicted"/>
<dbReference type="SUPFAM" id="SSF52540">
    <property type="entry name" value="P-loop containing nucleoside triphosphate hydrolases"/>
    <property type="match status" value="1"/>
</dbReference>
<feature type="domain" description="ABC transporter" evidence="4">
    <location>
        <begin position="6"/>
        <end position="210"/>
    </location>
</feature>
<dbReference type="AlphaFoldDB" id="A0A1M6RCE9"/>
<dbReference type="Proteomes" id="UP000184248">
    <property type="component" value="Unassembled WGS sequence"/>
</dbReference>
<evidence type="ECO:0000256" key="2">
    <source>
        <dbReference type="ARBA" id="ARBA00022741"/>
    </source>
</evidence>
<dbReference type="SMART" id="SM00382">
    <property type="entry name" value="AAA"/>
    <property type="match status" value="1"/>
</dbReference>
<evidence type="ECO:0000256" key="3">
    <source>
        <dbReference type="ARBA" id="ARBA00022840"/>
    </source>
</evidence>
<accession>A0A1M6RCE9</accession>
<keyword evidence="6" id="KW-1185">Reference proteome</keyword>
<dbReference type="InterPro" id="IPR003439">
    <property type="entry name" value="ABC_transporter-like_ATP-bd"/>
</dbReference>
<dbReference type="GO" id="GO:0005524">
    <property type="term" value="F:ATP binding"/>
    <property type="evidence" value="ECO:0007669"/>
    <property type="project" value="UniProtKB-KW"/>
</dbReference>
<organism evidence="5 6">
    <name type="scientific">Halomonas caseinilytica</name>
    <dbReference type="NCBI Taxonomy" id="438744"/>
    <lineage>
        <taxon>Bacteria</taxon>
        <taxon>Pseudomonadati</taxon>
        <taxon>Pseudomonadota</taxon>
        <taxon>Gammaproteobacteria</taxon>
        <taxon>Oceanospirillales</taxon>
        <taxon>Halomonadaceae</taxon>
        <taxon>Halomonas</taxon>
    </lineage>
</organism>
<dbReference type="InterPro" id="IPR027417">
    <property type="entry name" value="P-loop_NTPase"/>
</dbReference>
<evidence type="ECO:0000313" key="5">
    <source>
        <dbReference type="EMBL" id="SHK30106.1"/>
    </source>
</evidence>
<dbReference type="GO" id="GO:0016887">
    <property type="term" value="F:ATP hydrolysis activity"/>
    <property type="evidence" value="ECO:0007669"/>
    <property type="project" value="InterPro"/>
</dbReference>
<name>A0A1M6RCE9_9GAMM</name>
<dbReference type="InterPro" id="IPR003593">
    <property type="entry name" value="AAA+_ATPase"/>
</dbReference>
<keyword evidence="2" id="KW-0547">Nucleotide-binding</keyword>
<evidence type="ECO:0000256" key="1">
    <source>
        <dbReference type="ARBA" id="ARBA00022448"/>
    </source>
</evidence>
<gene>
    <name evidence="5" type="ORF">SAMN05192556_102277</name>
</gene>
<dbReference type="Gene3D" id="3.40.50.300">
    <property type="entry name" value="P-loop containing nucleotide triphosphate hydrolases"/>
    <property type="match status" value="1"/>
</dbReference>
<evidence type="ECO:0000259" key="4">
    <source>
        <dbReference type="PROSITE" id="PS50893"/>
    </source>
</evidence>
<protein>
    <submittedName>
        <fullName evidence="5">Putative thiamine transport system ATP-binding protein</fullName>
    </submittedName>
</protein>
<sequence>MSTATLRLEEIVITHDGHPLIEVSASVAPGEVLTLMGPSGVGKSTLLAHVAGFLPLGFRASGHILLGDSDLGCLPPEQRRLGLLFQDPLLFPHLDVGGNLAFGMPAGGSRRQRREEVATALDDIGLAGFAERDPATLSGGQRARVALMRVLLARPRAMLLDEPFSKLDTGLRDEMRRLVFARVHRDGLPTLMVTHDRADAEAAGGPIIEL</sequence>
<evidence type="ECO:0000313" key="6">
    <source>
        <dbReference type="Proteomes" id="UP000184248"/>
    </source>
</evidence>
<dbReference type="Pfam" id="PF00005">
    <property type="entry name" value="ABC_tran"/>
    <property type="match status" value="1"/>
</dbReference>
<dbReference type="EMBL" id="FRAL01000002">
    <property type="protein sequence ID" value="SHK30106.1"/>
    <property type="molecule type" value="Genomic_DNA"/>
</dbReference>